<keyword evidence="3" id="KW-0378">Hydrolase</keyword>
<keyword evidence="4" id="KW-1185">Reference proteome</keyword>
<dbReference type="Gene3D" id="3.30.2310.20">
    <property type="entry name" value="RelE-like"/>
    <property type="match status" value="1"/>
</dbReference>
<sequence length="88" mass="10343">MKLEASKQYRREIRKNIDALLVSPEYIEVMYCLQNRLPLPAKYKDHPLSGDWQGFRDCHIKNDLPLIYRISGDILELARLNTHAEIFG</sequence>
<dbReference type="SUPFAM" id="SSF143011">
    <property type="entry name" value="RelE-like"/>
    <property type="match status" value="1"/>
</dbReference>
<dbReference type="GO" id="GO:0016787">
    <property type="term" value="F:hydrolase activity"/>
    <property type="evidence" value="ECO:0007669"/>
    <property type="project" value="UniProtKB-KW"/>
</dbReference>
<organism evidence="3 4">
    <name type="scientific">Cardiobacterium valvarum</name>
    <dbReference type="NCBI Taxonomy" id="194702"/>
    <lineage>
        <taxon>Bacteria</taxon>
        <taxon>Pseudomonadati</taxon>
        <taxon>Pseudomonadota</taxon>
        <taxon>Gammaproteobacteria</taxon>
        <taxon>Cardiobacteriales</taxon>
        <taxon>Cardiobacteriaceae</taxon>
        <taxon>Cardiobacterium</taxon>
    </lineage>
</organism>
<dbReference type="PIRSF" id="PIRSF006156">
    <property type="entry name" value="YafQ"/>
    <property type="match status" value="1"/>
</dbReference>
<accession>A0A381E6M1</accession>
<dbReference type="Proteomes" id="UP000254572">
    <property type="component" value="Unassembled WGS sequence"/>
</dbReference>
<evidence type="ECO:0000256" key="2">
    <source>
        <dbReference type="PIRSR" id="PIRSR006156-1"/>
    </source>
</evidence>
<evidence type="ECO:0000313" key="4">
    <source>
        <dbReference type="Proteomes" id="UP000254572"/>
    </source>
</evidence>
<name>A0A381E6M1_9GAMM</name>
<dbReference type="EC" id="3.1.-.-" evidence="3"/>
<dbReference type="EMBL" id="UFUW01000001">
    <property type="protein sequence ID" value="SUX22182.1"/>
    <property type="molecule type" value="Genomic_DNA"/>
</dbReference>
<dbReference type="InterPro" id="IPR007712">
    <property type="entry name" value="RelE/ParE_toxin"/>
</dbReference>
<dbReference type="NCBIfam" id="TIGR02385">
    <property type="entry name" value="RelE_StbE"/>
    <property type="match status" value="1"/>
</dbReference>
<dbReference type="InterPro" id="IPR004386">
    <property type="entry name" value="Toxin_YafQ-like"/>
</dbReference>
<proteinExistence type="predicted"/>
<keyword evidence="1" id="KW-1277">Toxin-antitoxin system</keyword>
<feature type="active site" description="Proton donor" evidence="2">
    <location>
        <position position="83"/>
    </location>
</feature>
<dbReference type="PANTHER" id="PTHR40588">
    <property type="entry name" value="MRNA INTERFERASE TOXIN YAFQ"/>
    <property type="match status" value="1"/>
</dbReference>
<dbReference type="GO" id="GO:0006415">
    <property type="term" value="P:translational termination"/>
    <property type="evidence" value="ECO:0007669"/>
    <property type="project" value="TreeGrafter"/>
</dbReference>
<dbReference type="InterPro" id="IPR035093">
    <property type="entry name" value="RelE/ParE_toxin_dom_sf"/>
</dbReference>
<dbReference type="GO" id="GO:0004521">
    <property type="term" value="F:RNA endonuclease activity"/>
    <property type="evidence" value="ECO:0007669"/>
    <property type="project" value="TreeGrafter"/>
</dbReference>
<dbReference type="OrthoDB" id="7030467at2"/>
<dbReference type="RefSeq" id="WP_115611504.1">
    <property type="nucleotide sequence ID" value="NZ_JBHLZC010000001.1"/>
</dbReference>
<reference evidence="3 4" key="1">
    <citation type="submission" date="2018-06" db="EMBL/GenBank/DDBJ databases">
        <authorList>
            <consortium name="Pathogen Informatics"/>
            <person name="Doyle S."/>
        </authorList>
    </citation>
    <scope>NUCLEOTIDE SEQUENCE [LARGE SCALE GENOMIC DNA]</scope>
    <source>
        <strain evidence="3 4">NCTC13294</strain>
    </source>
</reference>
<dbReference type="AlphaFoldDB" id="A0A381E6M1"/>
<evidence type="ECO:0000256" key="1">
    <source>
        <dbReference type="ARBA" id="ARBA00022649"/>
    </source>
</evidence>
<gene>
    <name evidence="3" type="primary">yafQ_2</name>
    <name evidence="3" type="ORF">NCTC13294_01188</name>
</gene>
<protein>
    <submittedName>
        <fullName evidence="3">mRNA interferase YafQ</fullName>
        <ecNumber evidence="3">3.1.-.-</ecNumber>
    </submittedName>
</protein>
<dbReference type="PANTHER" id="PTHR40588:SF1">
    <property type="entry name" value="MRNA INTERFERASE TOXIN YAFQ"/>
    <property type="match status" value="1"/>
</dbReference>
<dbReference type="Pfam" id="PF15738">
    <property type="entry name" value="YafQ_toxin"/>
    <property type="match status" value="1"/>
</dbReference>
<dbReference type="GO" id="GO:0006402">
    <property type="term" value="P:mRNA catabolic process"/>
    <property type="evidence" value="ECO:0007669"/>
    <property type="project" value="TreeGrafter"/>
</dbReference>
<evidence type="ECO:0000313" key="3">
    <source>
        <dbReference type="EMBL" id="SUX22182.1"/>
    </source>
</evidence>